<accession>A0ABM8VXG6</accession>
<evidence type="ECO:0000313" key="1">
    <source>
        <dbReference type="EMBL" id="CAG8470936.1"/>
    </source>
</evidence>
<reference evidence="1 2" key="1">
    <citation type="submission" date="2021-06" db="EMBL/GenBank/DDBJ databases">
        <authorList>
            <person name="Kallberg Y."/>
            <person name="Tangrot J."/>
            <person name="Rosling A."/>
        </authorList>
    </citation>
    <scope>NUCLEOTIDE SEQUENCE [LARGE SCALE GENOMIC DNA]</scope>
    <source>
        <strain evidence="1 2">120-4 pot B 10/14</strain>
    </source>
</reference>
<dbReference type="EMBL" id="CAJVQB010000150">
    <property type="protein sequence ID" value="CAG8470936.1"/>
    <property type="molecule type" value="Genomic_DNA"/>
</dbReference>
<evidence type="ECO:0000313" key="2">
    <source>
        <dbReference type="Proteomes" id="UP000789901"/>
    </source>
</evidence>
<proteinExistence type="predicted"/>
<protein>
    <submittedName>
        <fullName evidence="1">43626_t:CDS:1</fullName>
    </submittedName>
</protein>
<gene>
    <name evidence="1" type="ORF">GMARGA_LOCUS773</name>
</gene>
<keyword evidence="2" id="KW-1185">Reference proteome</keyword>
<organism evidence="1 2">
    <name type="scientific">Gigaspora margarita</name>
    <dbReference type="NCBI Taxonomy" id="4874"/>
    <lineage>
        <taxon>Eukaryota</taxon>
        <taxon>Fungi</taxon>
        <taxon>Fungi incertae sedis</taxon>
        <taxon>Mucoromycota</taxon>
        <taxon>Glomeromycotina</taxon>
        <taxon>Glomeromycetes</taxon>
        <taxon>Diversisporales</taxon>
        <taxon>Gigasporaceae</taxon>
        <taxon>Gigaspora</taxon>
    </lineage>
</organism>
<sequence>MSLIRKAAIEKALASDKAQEQKQVWPLIFEKLLAAHGSQYNFYSFLEEVGED</sequence>
<name>A0ABM8VXG6_GIGMA</name>
<dbReference type="Proteomes" id="UP000789901">
    <property type="component" value="Unassembled WGS sequence"/>
</dbReference>
<comment type="caution">
    <text evidence="1">The sequence shown here is derived from an EMBL/GenBank/DDBJ whole genome shotgun (WGS) entry which is preliminary data.</text>
</comment>